<keyword evidence="3" id="KW-1185">Reference proteome</keyword>
<sequence length="254" mass="28867">MKNVTMRFKSRVGGLEQSESQRTGYTYIFVHFTEIQASFRSLVFNNRAISLNIELSYFGSGLKVRKWNLIIPLILVIIFIFFINGYRFTALSAAKSNSFLSKDASLVERNDANSSVIFLFKSDRDEIYQTVLSEKSGPFYNSSVSTDIPYSSDAIQTVGGISVTTKKGAATLLSVISYDEEVAYIEAGVEPNVEKKEISKGERITFLFPFMKQIDFLYPTAFNKNGEKLYYYGYPKDTNVIKIEDLKWHKINGQ</sequence>
<gene>
    <name evidence="2" type="ORF">QWT69_06585</name>
</gene>
<evidence type="ECO:0000313" key="3">
    <source>
        <dbReference type="Proteomes" id="UP001303902"/>
    </source>
</evidence>
<evidence type="ECO:0000256" key="1">
    <source>
        <dbReference type="SAM" id="Phobius"/>
    </source>
</evidence>
<dbReference type="EMBL" id="CP129118">
    <property type="protein sequence ID" value="WOV88769.1"/>
    <property type="molecule type" value="Genomic_DNA"/>
</dbReference>
<accession>A0ABZ0L9C3</accession>
<dbReference type="RefSeq" id="WP_317970169.1">
    <property type="nucleotide sequence ID" value="NZ_CP129118.1"/>
</dbReference>
<dbReference type="Proteomes" id="UP001303902">
    <property type="component" value="Chromosome"/>
</dbReference>
<organism evidence="2 3">
    <name type="scientific">Sporosarcina oncorhynchi</name>
    <dbReference type="NCBI Taxonomy" id="3056444"/>
    <lineage>
        <taxon>Bacteria</taxon>
        <taxon>Bacillati</taxon>
        <taxon>Bacillota</taxon>
        <taxon>Bacilli</taxon>
        <taxon>Bacillales</taxon>
        <taxon>Caryophanaceae</taxon>
        <taxon>Sporosarcina</taxon>
    </lineage>
</organism>
<feature type="transmembrane region" description="Helical" evidence="1">
    <location>
        <begin position="67"/>
        <end position="86"/>
    </location>
</feature>
<keyword evidence="1" id="KW-1133">Transmembrane helix</keyword>
<reference evidence="2 3" key="1">
    <citation type="submission" date="2023-06" db="EMBL/GenBank/DDBJ databases">
        <title>Sporosarcina sp. nov., isolated from Korean tranditional fermented seafood 'Jeotgal'.</title>
        <authorList>
            <person name="Yang A.I."/>
            <person name="Shin N.-R."/>
        </authorList>
    </citation>
    <scope>NUCLEOTIDE SEQUENCE [LARGE SCALE GENOMIC DNA]</scope>
    <source>
        <strain evidence="2 3">T2O-4</strain>
    </source>
</reference>
<evidence type="ECO:0000313" key="2">
    <source>
        <dbReference type="EMBL" id="WOV88769.1"/>
    </source>
</evidence>
<name>A0ABZ0L9C3_9BACL</name>
<keyword evidence="1" id="KW-0472">Membrane</keyword>
<keyword evidence="1" id="KW-0812">Transmembrane</keyword>
<proteinExistence type="predicted"/>
<protein>
    <submittedName>
        <fullName evidence="2">Uncharacterized protein</fullName>
    </submittedName>
</protein>